<proteinExistence type="predicted"/>
<reference evidence="2" key="1">
    <citation type="journal article" date="2022" name="bioRxiv">
        <title>Sequencing and chromosome-scale assembly of the giantPleurodeles waltlgenome.</title>
        <authorList>
            <person name="Brown T."/>
            <person name="Elewa A."/>
            <person name="Iarovenko S."/>
            <person name="Subramanian E."/>
            <person name="Araus A.J."/>
            <person name="Petzold A."/>
            <person name="Susuki M."/>
            <person name="Suzuki K.-i.T."/>
            <person name="Hayashi T."/>
            <person name="Toyoda A."/>
            <person name="Oliveira C."/>
            <person name="Osipova E."/>
            <person name="Leigh N.D."/>
            <person name="Simon A."/>
            <person name="Yun M.H."/>
        </authorList>
    </citation>
    <scope>NUCLEOTIDE SEQUENCE</scope>
    <source>
        <strain evidence="2">20211129_DDA</strain>
        <tissue evidence="2">Liver</tissue>
    </source>
</reference>
<evidence type="ECO:0000313" key="3">
    <source>
        <dbReference type="Proteomes" id="UP001066276"/>
    </source>
</evidence>
<organism evidence="2 3">
    <name type="scientific">Pleurodeles waltl</name>
    <name type="common">Iberian ribbed newt</name>
    <dbReference type="NCBI Taxonomy" id="8319"/>
    <lineage>
        <taxon>Eukaryota</taxon>
        <taxon>Metazoa</taxon>
        <taxon>Chordata</taxon>
        <taxon>Craniata</taxon>
        <taxon>Vertebrata</taxon>
        <taxon>Euteleostomi</taxon>
        <taxon>Amphibia</taxon>
        <taxon>Batrachia</taxon>
        <taxon>Caudata</taxon>
        <taxon>Salamandroidea</taxon>
        <taxon>Salamandridae</taxon>
        <taxon>Pleurodelinae</taxon>
        <taxon>Pleurodeles</taxon>
    </lineage>
</organism>
<evidence type="ECO:0000313" key="2">
    <source>
        <dbReference type="EMBL" id="KAJ1089558.1"/>
    </source>
</evidence>
<dbReference type="AlphaFoldDB" id="A0AAV7LEJ7"/>
<feature type="region of interest" description="Disordered" evidence="1">
    <location>
        <begin position="162"/>
        <end position="200"/>
    </location>
</feature>
<dbReference type="Proteomes" id="UP001066276">
    <property type="component" value="Chromosome 11"/>
</dbReference>
<keyword evidence="3" id="KW-1185">Reference proteome</keyword>
<evidence type="ECO:0000256" key="1">
    <source>
        <dbReference type="SAM" id="MobiDB-lite"/>
    </source>
</evidence>
<accession>A0AAV7LEJ7</accession>
<gene>
    <name evidence="2" type="ORF">NDU88_002709</name>
</gene>
<dbReference type="EMBL" id="JANPWB010000015">
    <property type="protein sequence ID" value="KAJ1089558.1"/>
    <property type="molecule type" value="Genomic_DNA"/>
</dbReference>
<comment type="caution">
    <text evidence="2">The sequence shown here is derived from an EMBL/GenBank/DDBJ whole genome shotgun (WGS) entry which is preliminary data.</text>
</comment>
<name>A0AAV7LEJ7_PLEWA</name>
<protein>
    <submittedName>
        <fullName evidence="2">Uncharacterized protein</fullName>
    </submittedName>
</protein>
<feature type="region of interest" description="Disordered" evidence="1">
    <location>
        <begin position="114"/>
        <end position="142"/>
    </location>
</feature>
<sequence>MRGVGAPLGFLVSPGEGETRWLQALRRLDRGRRARAVNFEESPGAGERTGSLRGPGLLDVLGGWSRGISAHGKGCILTISSPRGLEDARRDINVAPKSISRGACCKTVKTNMAPKATRNSGDKTDGAKMTHVGRDKGEPAGVNKRLTSIAGKAVVKNALGSVKDAKMSDSITPPTGNQGERQKSIYYYDFPFRRGSRQPR</sequence>
<feature type="compositionally biased region" description="Basic and acidic residues" evidence="1">
    <location>
        <begin position="120"/>
        <end position="138"/>
    </location>
</feature>
<feature type="compositionally biased region" description="Polar residues" evidence="1">
    <location>
        <begin position="169"/>
        <end position="179"/>
    </location>
</feature>